<gene>
    <name evidence="9" type="ORF">SAMN03080615_03473</name>
</gene>
<dbReference type="PANTHER" id="PTHR34273">
    <property type="entry name" value="METHYLTHIORIBOSE KINASE"/>
    <property type="match status" value="1"/>
</dbReference>
<dbReference type="OrthoDB" id="9777791at2"/>
<evidence type="ECO:0000256" key="7">
    <source>
        <dbReference type="ARBA" id="ARBA00022840"/>
    </source>
</evidence>
<dbReference type="Gene3D" id="3.30.200.20">
    <property type="entry name" value="Phosphorylase Kinase, domain 1"/>
    <property type="match status" value="1"/>
</dbReference>
<dbReference type="InterPro" id="IPR011009">
    <property type="entry name" value="Kinase-like_dom_sf"/>
</dbReference>
<evidence type="ECO:0000313" key="10">
    <source>
        <dbReference type="Proteomes" id="UP000198749"/>
    </source>
</evidence>
<dbReference type="PANTHER" id="PTHR34273:SF2">
    <property type="entry name" value="METHYLTHIORIBOSE KINASE"/>
    <property type="match status" value="1"/>
</dbReference>
<dbReference type="SUPFAM" id="SSF56112">
    <property type="entry name" value="Protein kinase-like (PK-like)"/>
    <property type="match status" value="1"/>
</dbReference>
<comment type="similarity">
    <text evidence="1">Belongs to the methylthioribose kinase family.</text>
</comment>
<dbReference type="Pfam" id="PF01636">
    <property type="entry name" value="APH"/>
    <property type="match status" value="1"/>
</dbReference>
<keyword evidence="6 9" id="KW-0418">Kinase</keyword>
<evidence type="ECO:0000256" key="3">
    <source>
        <dbReference type="ARBA" id="ARBA00012128"/>
    </source>
</evidence>
<dbReference type="AlphaFoldDB" id="A0A1H9KG06"/>
<reference evidence="10" key="1">
    <citation type="submission" date="2016-10" db="EMBL/GenBank/DDBJ databases">
        <authorList>
            <person name="Varghese N."/>
            <person name="Submissions S."/>
        </authorList>
    </citation>
    <scope>NUCLEOTIDE SEQUENCE [LARGE SCALE GENOMIC DNA]</scope>
    <source>
        <strain evidence="10">DSM 18887</strain>
    </source>
</reference>
<keyword evidence="10" id="KW-1185">Reference proteome</keyword>
<proteinExistence type="inferred from homology"/>
<sequence>MSFRKFSSDTDVIAFARQHSDLFTSEESLQVEEIGDGNINFVYRVTGAANSLIIKQALPYIRIIGEGWPLSQDRVRIEAEALQLEANHCPDLVPQVYHYDAEQCAIVMEDISAFENLRIAMVERKQLPLLAEHLGRFLADTLFYTSDLYLDTYEKKSLVQRFINPDLCKISEELFFWDPYCDHERNSINASLRTDAEKLWQDSALKLEVARLKIKFLNQAEALLHGDLHAGSVFANEHGTKIIDPEFAYVGPAGFDIGTVIGNYLLNVAGQANQRGEYAERSDYQQWLLAGINTLWHTFEQRFRQHMSVETRDPSLQLGEYADWYISELLADSLGYAGTEMIRRTIGLAHVMDIESIEDTERRADSERLALTLGQILIKERTTLSSIAEVIDRVRGELYCR</sequence>
<dbReference type="EC" id="2.7.1.100" evidence="3"/>
<dbReference type="EMBL" id="FOGB01000013">
    <property type="protein sequence ID" value="SEQ98052.1"/>
    <property type="molecule type" value="Genomic_DNA"/>
</dbReference>
<evidence type="ECO:0000256" key="1">
    <source>
        <dbReference type="ARBA" id="ARBA00010165"/>
    </source>
</evidence>
<dbReference type="InterPro" id="IPR002575">
    <property type="entry name" value="Aminoglycoside_PTrfase"/>
</dbReference>
<keyword evidence="4" id="KW-0808">Transferase</keyword>
<comment type="subunit">
    <text evidence="2">Homodimer.</text>
</comment>
<keyword evidence="7" id="KW-0067">ATP-binding</keyword>
<organism evidence="9 10">
    <name type="scientific">Amphritea atlantica</name>
    <dbReference type="NCBI Taxonomy" id="355243"/>
    <lineage>
        <taxon>Bacteria</taxon>
        <taxon>Pseudomonadati</taxon>
        <taxon>Pseudomonadota</taxon>
        <taxon>Gammaproteobacteria</taxon>
        <taxon>Oceanospirillales</taxon>
        <taxon>Oceanospirillaceae</taxon>
        <taxon>Amphritea</taxon>
    </lineage>
</organism>
<dbReference type="NCBIfam" id="TIGR01767">
    <property type="entry name" value="MTRK"/>
    <property type="match status" value="1"/>
</dbReference>
<evidence type="ECO:0000256" key="6">
    <source>
        <dbReference type="ARBA" id="ARBA00022777"/>
    </source>
</evidence>
<evidence type="ECO:0000256" key="4">
    <source>
        <dbReference type="ARBA" id="ARBA00022679"/>
    </source>
</evidence>
<dbReference type="RefSeq" id="WP_091360724.1">
    <property type="nucleotide sequence ID" value="NZ_AP025284.1"/>
</dbReference>
<evidence type="ECO:0000259" key="8">
    <source>
        <dbReference type="Pfam" id="PF01636"/>
    </source>
</evidence>
<evidence type="ECO:0000256" key="5">
    <source>
        <dbReference type="ARBA" id="ARBA00022741"/>
    </source>
</evidence>
<dbReference type="PIRSF" id="PIRSF031134">
    <property type="entry name" value="MTRK"/>
    <property type="match status" value="1"/>
</dbReference>
<keyword evidence="5" id="KW-0547">Nucleotide-binding</keyword>
<dbReference type="Proteomes" id="UP000198749">
    <property type="component" value="Unassembled WGS sequence"/>
</dbReference>
<dbReference type="GO" id="GO:0009086">
    <property type="term" value="P:methionine biosynthetic process"/>
    <property type="evidence" value="ECO:0007669"/>
    <property type="project" value="InterPro"/>
</dbReference>
<protein>
    <recommendedName>
        <fullName evidence="3">S-methyl-5-thioribose kinase</fullName>
        <ecNumber evidence="3">2.7.1.100</ecNumber>
    </recommendedName>
</protein>
<name>A0A1H9KG06_9GAMM</name>
<dbReference type="GO" id="GO:0046522">
    <property type="term" value="F:S-methyl-5-thioribose kinase activity"/>
    <property type="evidence" value="ECO:0007669"/>
    <property type="project" value="UniProtKB-EC"/>
</dbReference>
<dbReference type="InterPro" id="IPR009212">
    <property type="entry name" value="Methylthioribose_kinase"/>
</dbReference>
<evidence type="ECO:0000256" key="2">
    <source>
        <dbReference type="ARBA" id="ARBA00011738"/>
    </source>
</evidence>
<dbReference type="GO" id="GO:0005524">
    <property type="term" value="F:ATP binding"/>
    <property type="evidence" value="ECO:0007669"/>
    <property type="project" value="UniProtKB-KW"/>
</dbReference>
<dbReference type="STRING" id="355243.SAMN03080615_03473"/>
<dbReference type="Gene3D" id="3.90.1200.10">
    <property type="match status" value="1"/>
</dbReference>
<feature type="domain" description="Aminoglycoside phosphotransferase" evidence="8">
    <location>
        <begin position="31"/>
        <end position="282"/>
    </location>
</feature>
<accession>A0A1H9KG06</accession>
<evidence type="ECO:0000313" key="9">
    <source>
        <dbReference type="EMBL" id="SEQ98052.1"/>
    </source>
</evidence>